<evidence type="ECO:0000313" key="1">
    <source>
        <dbReference type="EMBL" id="KAL3516851.1"/>
    </source>
</evidence>
<comment type="caution">
    <text evidence="1">The sequence shown here is derived from an EMBL/GenBank/DDBJ whole genome shotgun (WGS) entry which is preliminary data.</text>
</comment>
<evidence type="ECO:0000313" key="2">
    <source>
        <dbReference type="Proteomes" id="UP001630127"/>
    </source>
</evidence>
<gene>
    <name evidence="1" type="ORF">ACH5RR_023753</name>
</gene>
<protein>
    <recommendedName>
        <fullName evidence="3">Reverse transcriptase zinc-binding domain-containing protein</fullName>
    </recommendedName>
</protein>
<name>A0ABD2ZDF4_9GENT</name>
<sequence>MKTNFWFDRWHRIGPLYKKFTENLLKCFGVSKIDYISCCIQAGEWRWPEERKLTDESQLLKQLTPPLVPNPDMTDKTVWQGYGPGDFSVQKAISTLRIKGNKTEWYHLVWDCVLCGNGEESVQHLFFQCAISQKVWQKMCLIHKMLCSSSDEQCWMSAKWKANTFFNELKKLALSVRVYQIWRARNRFIFQHIPVSAVHMVDEIVRIVQLTTVTWRKVLKTNDNWNLAVEWGLSHPCFNCS</sequence>
<evidence type="ECO:0008006" key="3">
    <source>
        <dbReference type="Google" id="ProtNLM"/>
    </source>
</evidence>
<proteinExistence type="predicted"/>
<dbReference type="EMBL" id="JBJUIK010000010">
    <property type="protein sequence ID" value="KAL3516851.1"/>
    <property type="molecule type" value="Genomic_DNA"/>
</dbReference>
<dbReference type="AlphaFoldDB" id="A0ABD2ZDF4"/>
<dbReference type="Proteomes" id="UP001630127">
    <property type="component" value="Unassembled WGS sequence"/>
</dbReference>
<keyword evidence="2" id="KW-1185">Reference proteome</keyword>
<reference evidence="1 2" key="1">
    <citation type="submission" date="2024-11" db="EMBL/GenBank/DDBJ databases">
        <title>A near-complete genome assembly of Cinchona calisaya.</title>
        <authorList>
            <person name="Lian D.C."/>
            <person name="Zhao X.W."/>
            <person name="Wei L."/>
        </authorList>
    </citation>
    <scope>NUCLEOTIDE SEQUENCE [LARGE SCALE GENOMIC DNA]</scope>
    <source>
        <tissue evidence="1">Nenye</tissue>
    </source>
</reference>
<accession>A0ABD2ZDF4</accession>
<organism evidence="1 2">
    <name type="scientific">Cinchona calisaya</name>
    <dbReference type="NCBI Taxonomy" id="153742"/>
    <lineage>
        <taxon>Eukaryota</taxon>
        <taxon>Viridiplantae</taxon>
        <taxon>Streptophyta</taxon>
        <taxon>Embryophyta</taxon>
        <taxon>Tracheophyta</taxon>
        <taxon>Spermatophyta</taxon>
        <taxon>Magnoliopsida</taxon>
        <taxon>eudicotyledons</taxon>
        <taxon>Gunneridae</taxon>
        <taxon>Pentapetalae</taxon>
        <taxon>asterids</taxon>
        <taxon>lamiids</taxon>
        <taxon>Gentianales</taxon>
        <taxon>Rubiaceae</taxon>
        <taxon>Cinchonoideae</taxon>
        <taxon>Cinchoneae</taxon>
        <taxon>Cinchona</taxon>
    </lineage>
</organism>